<comment type="similarity">
    <text evidence="2">Belongs to the sulfatase family.</text>
</comment>
<evidence type="ECO:0000313" key="10">
    <source>
        <dbReference type="Proteomes" id="UP000321080"/>
    </source>
</evidence>
<evidence type="ECO:0000256" key="5">
    <source>
        <dbReference type="ARBA" id="ARBA00022801"/>
    </source>
</evidence>
<keyword evidence="10" id="KW-1185">Reference proteome</keyword>
<dbReference type="InterPro" id="IPR050738">
    <property type="entry name" value="Sulfatase"/>
</dbReference>
<evidence type="ECO:0000313" key="9">
    <source>
        <dbReference type="EMBL" id="TXG36073.1"/>
    </source>
</evidence>
<dbReference type="Pfam" id="PF00884">
    <property type="entry name" value="Sulfatase"/>
    <property type="match status" value="1"/>
</dbReference>
<keyword evidence="5" id="KW-0378">Hydrolase</keyword>
<proteinExistence type="inferred from homology"/>
<dbReference type="PANTHER" id="PTHR42693:SF42">
    <property type="entry name" value="ARYLSULFATASE G"/>
    <property type="match status" value="1"/>
</dbReference>
<reference evidence="9 10" key="1">
    <citation type="submission" date="2019-08" db="EMBL/GenBank/DDBJ databases">
        <title>Seonamhaeicola sediminis sp. nov., isolated from marine sediment.</title>
        <authorList>
            <person name="Cao W.R."/>
        </authorList>
    </citation>
    <scope>NUCLEOTIDE SEQUENCE [LARGE SCALE GENOMIC DNA]</scope>
    <source>
        <strain evidence="9 10">1505</strain>
    </source>
</reference>
<dbReference type="PANTHER" id="PTHR42693">
    <property type="entry name" value="ARYLSULFATASE FAMILY MEMBER"/>
    <property type="match status" value="1"/>
</dbReference>
<evidence type="ECO:0000256" key="7">
    <source>
        <dbReference type="SAM" id="SignalP"/>
    </source>
</evidence>
<protein>
    <submittedName>
        <fullName evidence="9">Sulfatase</fullName>
    </submittedName>
</protein>
<dbReference type="SUPFAM" id="SSF53649">
    <property type="entry name" value="Alkaline phosphatase-like"/>
    <property type="match status" value="1"/>
</dbReference>
<feature type="chain" id="PRO_5022824628" evidence="7">
    <location>
        <begin position="22"/>
        <end position="477"/>
    </location>
</feature>
<sequence length="477" mass="54263">MKVKCFLVIFCLSLMSLMSFGQTKPNILIIHVDDLGYYDLGFNGSVLHNTLAIDKLASESVAFKNAYANYPRCTPSRYGMMTATYPVNENKGYLGGIPDSKNFIKQFNKEGYDTSYIGKWHLGEGDSSPKSFGFKHSYAAGRAGGIGSRFYPFNFNKRNGKRHKEQVEDLEKDGEEGDYASDMLTDAIISFIKNNPKDQPFLAVLAYYSVHTPIEAKPEDEERNKKQLETISFNEGPEYIKEGAGRRKMRQDHPGYAGMVENIDENIDRLLKTLEDLEIDENTIVVLSSDHGALSNDGHKGYRELASTNLPLRAGKGWMYEGGIRVPLFVKWAKELKPRIDSKSIVMGMDVFPTLLELTTGKQLNGLDGKSYANVLKGKETWQDRIVYWHKRKARPHSTGDYNSSAIRSGDFKLVHFYENDKIELYNLKEDVGETKDLSEVNFNKTKELLDQLNKWKSEYLIPEKMNLFPPKRKGKK</sequence>
<feature type="domain" description="Sulfatase N-terminal" evidence="8">
    <location>
        <begin position="25"/>
        <end position="359"/>
    </location>
</feature>
<feature type="signal peptide" evidence="7">
    <location>
        <begin position="1"/>
        <end position="21"/>
    </location>
</feature>
<name>A0A5C7GG00_9FLAO</name>
<comment type="cofactor">
    <cofactor evidence="1">
        <name>Ca(2+)</name>
        <dbReference type="ChEBI" id="CHEBI:29108"/>
    </cofactor>
</comment>
<dbReference type="InterPro" id="IPR024607">
    <property type="entry name" value="Sulfatase_CS"/>
</dbReference>
<evidence type="ECO:0000256" key="1">
    <source>
        <dbReference type="ARBA" id="ARBA00001913"/>
    </source>
</evidence>
<evidence type="ECO:0000259" key="8">
    <source>
        <dbReference type="Pfam" id="PF00884"/>
    </source>
</evidence>
<comment type="caution">
    <text evidence="9">The sequence shown here is derived from an EMBL/GenBank/DDBJ whole genome shotgun (WGS) entry which is preliminary data.</text>
</comment>
<dbReference type="CDD" id="cd16144">
    <property type="entry name" value="ARS_like"/>
    <property type="match status" value="1"/>
</dbReference>
<keyword evidence="3" id="KW-0479">Metal-binding</keyword>
<dbReference type="Proteomes" id="UP000321080">
    <property type="component" value="Unassembled WGS sequence"/>
</dbReference>
<dbReference type="OrthoDB" id="1390125at2"/>
<evidence type="ECO:0000256" key="2">
    <source>
        <dbReference type="ARBA" id="ARBA00008779"/>
    </source>
</evidence>
<dbReference type="EMBL" id="VRKQ01000012">
    <property type="protein sequence ID" value="TXG36073.1"/>
    <property type="molecule type" value="Genomic_DNA"/>
</dbReference>
<dbReference type="InterPro" id="IPR017850">
    <property type="entry name" value="Alkaline_phosphatase_core_sf"/>
</dbReference>
<evidence type="ECO:0000256" key="6">
    <source>
        <dbReference type="ARBA" id="ARBA00022837"/>
    </source>
</evidence>
<organism evidence="9 10">
    <name type="scientific">Seonamhaeicola maritimus</name>
    <dbReference type="NCBI Taxonomy" id="2591822"/>
    <lineage>
        <taxon>Bacteria</taxon>
        <taxon>Pseudomonadati</taxon>
        <taxon>Bacteroidota</taxon>
        <taxon>Flavobacteriia</taxon>
        <taxon>Flavobacteriales</taxon>
        <taxon>Flavobacteriaceae</taxon>
    </lineage>
</organism>
<evidence type="ECO:0000256" key="3">
    <source>
        <dbReference type="ARBA" id="ARBA00022723"/>
    </source>
</evidence>
<dbReference type="InterPro" id="IPR000917">
    <property type="entry name" value="Sulfatase_N"/>
</dbReference>
<dbReference type="GO" id="GO:0004065">
    <property type="term" value="F:arylsulfatase activity"/>
    <property type="evidence" value="ECO:0007669"/>
    <property type="project" value="TreeGrafter"/>
</dbReference>
<evidence type="ECO:0000256" key="4">
    <source>
        <dbReference type="ARBA" id="ARBA00022729"/>
    </source>
</evidence>
<keyword evidence="4 7" id="KW-0732">Signal</keyword>
<dbReference type="Gene3D" id="3.40.720.10">
    <property type="entry name" value="Alkaline Phosphatase, subunit A"/>
    <property type="match status" value="1"/>
</dbReference>
<keyword evidence="6" id="KW-0106">Calcium</keyword>
<dbReference type="GO" id="GO:0046872">
    <property type="term" value="F:metal ion binding"/>
    <property type="evidence" value="ECO:0007669"/>
    <property type="project" value="UniProtKB-KW"/>
</dbReference>
<dbReference type="Gene3D" id="3.30.1120.10">
    <property type="match status" value="1"/>
</dbReference>
<dbReference type="PROSITE" id="PS00149">
    <property type="entry name" value="SULFATASE_2"/>
    <property type="match status" value="1"/>
</dbReference>
<dbReference type="RefSeq" id="WP_147769102.1">
    <property type="nucleotide sequence ID" value="NZ_VRKQ01000012.1"/>
</dbReference>
<dbReference type="AlphaFoldDB" id="A0A5C7GG00"/>
<gene>
    <name evidence="9" type="ORF">FUA22_13365</name>
</gene>
<accession>A0A5C7GG00</accession>